<feature type="region of interest" description="Disordered" evidence="1">
    <location>
        <begin position="25"/>
        <end position="51"/>
    </location>
</feature>
<dbReference type="EMBL" id="BAABIS010000001">
    <property type="protein sequence ID" value="GAA4853334.1"/>
    <property type="molecule type" value="Genomic_DNA"/>
</dbReference>
<organism evidence="3 4">
    <name type="scientific">Kitasatospora terrestris</name>
    <dbReference type="NCBI Taxonomy" id="258051"/>
    <lineage>
        <taxon>Bacteria</taxon>
        <taxon>Bacillati</taxon>
        <taxon>Actinomycetota</taxon>
        <taxon>Actinomycetes</taxon>
        <taxon>Kitasatosporales</taxon>
        <taxon>Streptomycetaceae</taxon>
        <taxon>Kitasatospora</taxon>
    </lineage>
</organism>
<sequence length="265" mass="27555">MAVRRWRAAAVVLLASALAAGCGGGNGADKPTAPSSAPPSTGPATPTDRSPHGVLLAAQLAAHDARRVEFRSSLGGERARGMLFWAPKTVLQLKPEGGTRQLIVLDTSAYLGGDQETAARLGGRHWEKYAGDREVPYAGLIDRLNPLVAATAAAAADGPELVGEEKLLDSTVDHYRVTVGADRYAAAQTQLGPARRQALEQALGSAPVVLDLWLNDKDQPVQIRRSSGGGVDLIGYTEYAGPLSVQAPAEADTADAGDRSLPPAP</sequence>
<name>A0ABP9DPP6_9ACTN</name>
<comment type="caution">
    <text evidence="3">The sequence shown here is derived from an EMBL/GenBank/DDBJ whole genome shotgun (WGS) entry which is preliminary data.</text>
</comment>
<dbReference type="Gene3D" id="2.50.20.20">
    <property type="match status" value="1"/>
</dbReference>
<reference evidence="4" key="1">
    <citation type="journal article" date="2019" name="Int. J. Syst. Evol. Microbiol.">
        <title>The Global Catalogue of Microorganisms (GCM) 10K type strain sequencing project: providing services to taxonomists for standard genome sequencing and annotation.</title>
        <authorList>
            <consortium name="The Broad Institute Genomics Platform"/>
            <consortium name="The Broad Institute Genome Sequencing Center for Infectious Disease"/>
            <person name="Wu L."/>
            <person name="Ma J."/>
        </authorList>
    </citation>
    <scope>NUCLEOTIDE SEQUENCE [LARGE SCALE GENOMIC DNA]</scope>
    <source>
        <strain evidence="4">JCM 13006</strain>
    </source>
</reference>
<accession>A0ABP9DPP6</accession>
<protein>
    <recommendedName>
        <fullName evidence="5">Lipoprotein</fullName>
    </recommendedName>
</protein>
<feature type="chain" id="PRO_5047479479" description="Lipoprotein" evidence="2">
    <location>
        <begin position="28"/>
        <end position="265"/>
    </location>
</feature>
<proteinExistence type="predicted"/>
<evidence type="ECO:0008006" key="5">
    <source>
        <dbReference type="Google" id="ProtNLM"/>
    </source>
</evidence>
<evidence type="ECO:0000313" key="3">
    <source>
        <dbReference type="EMBL" id="GAA4853334.1"/>
    </source>
</evidence>
<feature type="signal peptide" evidence="2">
    <location>
        <begin position="1"/>
        <end position="27"/>
    </location>
</feature>
<keyword evidence="2" id="KW-0732">Signal</keyword>
<evidence type="ECO:0000313" key="4">
    <source>
        <dbReference type="Proteomes" id="UP001501752"/>
    </source>
</evidence>
<keyword evidence="4" id="KW-1185">Reference proteome</keyword>
<evidence type="ECO:0000256" key="1">
    <source>
        <dbReference type="SAM" id="MobiDB-lite"/>
    </source>
</evidence>
<feature type="region of interest" description="Disordered" evidence="1">
    <location>
        <begin position="245"/>
        <end position="265"/>
    </location>
</feature>
<gene>
    <name evidence="3" type="ORF">GCM10023235_33260</name>
</gene>
<evidence type="ECO:0000256" key="2">
    <source>
        <dbReference type="SAM" id="SignalP"/>
    </source>
</evidence>
<dbReference type="RefSeq" id="WP_345697612.1">
    <property type="nucleotide sequence ID" value="NZ_BAABIS010000001.1"/>
</dbReference>
<dbReference type="Proteomes" id="UP001501752">
    <property type="component" value="Unassembled WGS sequence"/>
</dbReference>
<dbReference type="PROSITE" id="PS51257">
    <property type="entry name" value="PROKAR_LIPOPROTEIN"/>
    <property type="match status" value="1"/>
</dbReference>